<accession>A0A3M7T0V0</accession>
<keyword evidence="3 6" id="KW-0378">Hydrolase</keyword>
<feature type="disulfide bond" evidence="6">
    <location>
        <begin position="86"/>
        <end position="241"/>
    </location>
</feature>
<name>A0A3M7T0V0_BRAPC</name>
<dbReference type="GO" id="GO:0008270">
    <property type="term" value="F:zinc ion binding"/>
    <property type="evidence" value="ECO:0007669"/>
    <property type="project" value="UniProtKB-UniRule"/>
</dbReference>
<dbReference type="OrthoDB" id="291007at2759"/>
<dbReference type="InterPro" id="IPR024079">
    <property type="entry name" value="MetalloPept_cat_dom_sf"/>
</dbReference>
<dbReference type="PRINTS" id="PR00480">
    <property type="entry name" value="ASTACIN"/>
</dbReference>
<evidence type="ECO:0000256" key="5">
    <source>
        <dbReference type="ARBA" id="ARBA00023049"/>
    </source>
</evidence>
<dbReference type="SMART" id="SM00235">
    <property type="entry name" value="ZnMc"/>
    <property type="match status" value="1"/>
</dbReference>
<reference evidence="9 10" key="1">
    <citation type="journal article" date="2018" name="Sci. Rep.">
        <title>Genomic signatures of local adaptation to the degree of environmental predictability in rotifers.</title>
        <authorList>
            <person name="Franch-Gras L."/>
            <person name="Hahn C."/>
            <person name="Garcia-Roger E.M."/>
            <person name="Carmona M.J."/>
            <person name="Serra M."/>
            <person name="Gomez A."/>
        </authorList>
    </citation>
    <scope>NUCLEOTIDE SEQUENCE [LARGE SCALE GENOMIC DNA]</scope>
    <source>
        <strain evidence="9">HYR1</strain>
    </source>
</reference>
<dbReference type="AlphaFoldDB" id="A0A3M7T0V0"/>
<dbReference type="PROSITE" id="PS51864">
    <property type="entry name" value="ASTACIN"/>
    <property type="match status" value="1"/>
</dbReference>
<feature type="chain" id="PRO_5017853563" description="Metalloendopeptidase" evidence="7">
    <location>
        <begin position="17"/>
        <end position="243"/>
    </location>
</feature>
<evidence type="ECO:0000256" key="4">
    <source>
        <dbReference type="ARBA" id="ARBA00022833"/>
    </source>
</evidence>
<evidence type="ECO:0000313" key="9">
    <source>
        <dbReference type="EMBL" id="RNA41612.1"/>
    </source>
</evidence>
<comment type="caution">
    <text evidence="6">Lacks conserved residue(s) required for the propagation of feature annotation.</text>
</comment>
<gene>
    <name evidence="9" type="ORF">BpHYR1_003986</name>
</gene>
<comment type="cofactor">
    <cofactor evidence="6 7">
        <name>Zn(2+)</name>
        <dbReference type="ChEBI" id="CHEBI:29105"/>
    </cofactor>
    <text evidence="6 7">Binds 1 zinc ion per subunit.</text>
</comment>
<dbReference type="Gene3D" id="3.40.390.10">
    <property type="entry name" value="Collagenase (Catalytic Domain)"/>
    <property type="match status" value="1"/>
</dbReference>
<evidence type="ECO:0000259" key="8">
    <source>
        <dbReference type="PROSITE" id="PS51864"/>
    </source>
</evidence>
<organism evidence="9 10">
    <name type="scientific">Brachionus plicatilis</name>
    <name type="common">Marine rotifer</name>
    <name type="synonym">Brachionus muelleri</name>
    <dbReference type="NCBI Taxonomy" id="10195"/>
    <lineage>
        <taxon>Eukaryota</taxon>
        <taxon>Metazoa</taxon>
        <taxon>Spiralia</taxon>
        <taxon>Gnathifera</taxon>
        <taxon>Rotifera</taxon>
        <taxon>Eurotatoria</taxon>
        <taxon>Monogononta</taxon>
        <taxon>Pseudotrocha</taxon>
        <taxon>Ploima</taxon>
        <taxon>Brachionidae</taxon>
        <taxon>Brachionus</taxon>
    </lineage>
</organism>
<dbReference type="Proteomes" id="UP000276133">
    <property type="component" value="Unassembled WGS sequence"/>
</dbReference>
<keyword evidence="7" id="KW-0732">Signal</keyword>
<feature type="binding site" evidence="6">
    <location>
        <position position="147"/>
    </location>
    <ligand>
        <name>Zn(2+)</name>
        <dbReference type="ChEBI" id="CHEBI:29105"/>
        <note>catalytic</note>
    </ligand>
</feature>
<evidence type="ECO:0000256" key="3">
    <source>
        <dbReference type="ARBA" id="ARBA00022801"/>
    </source>
</evidence>
<dbReference type="CDD" id="cd04280">
    <property type="entry name" value="ZnMc_astacin_like"/>
    <property type="match status" value="1"/>
</dbReference>
<sequence length="243" mass="28265">MINLFLAIFIFYSINAASIKKIDFEQRSIVGDIAFEKERNSNIVTSYAGKWDNGLVPYKIDKKYSLQEKAIIIQSLKVIEVQTKNCIKFVENTQILNYSTWLFFTKNSGCWSYIGKGSGEQWLSLVPGCMTQSIIVHEVLHALGFWHEQSRPDRDNYISINWSNIMPGYEAEFNMKPDAIDTMNMPYDYYSIMHYRFNTFAVNTSIPTMIPKQSNVNMYDLGIRENLSEIDIQKIRKYYNCGI</sequence>
<evidence type="ECO:0000256" key="2">
    <source>
        <dbReference type="ARBA" id="ARBA00022723"/>
    </source>
</evidence>
<feature type="binding site" evidence="6">
    <location>
        <position position="137"/>
    </location>
    <ligand>
        <name>Zn(2+)</name>
        <dbReference type="ChEBI" id="CHEBI:29105"/>
        <note>catalytic</note>
    </ligand>
</feature>
<evidence type="ECO:0000256" key="6">
    <source>
        <dbReference type="PROSITE-ProRule" id="PRU01211"/>
    </source>
</evidence>
<dbReference type="GO" id="GO:0004222">
    <property type="term" value="F:metalloendopeptidase activity"/>
    <property type="evidence" value="ECO:0007669"/>
    <property type="project" value="UniProtKB-UniRule"/>
</dbReference>
<evidence type="ECO:0000256" key="1">
    <source>
        <dbReference type="ARBA" id="ARBA00022670"/>
    </source>
</evidence>
<keyword evidence="4 6" id="KW-0862">Zinc</keyword>
<dbReference type="Pfam" id="PF01400">
    <property type="entry name" value="Astacin"/>
    <property type="match status" value="1"/>
</dbReference>
<feature type="domain" description="Peptidase M12A" evidence="8">
    <location>
        <begin position="42"/>
        <end position="242"/>
    </location>
</feature>
<dbReference type="STRING" id="10195.A0A3M7T0V0"/>
<keyword evidence="6" id="KW-1015">Disulfide bond</keyword>
<feature type="binding site" evidence="6">
    <location>
        <position position="141"/>
    </location>
    <ligand>
        <name>Zn(2+)</name>
        <dbReference type="ChEBI" id="CHEBI:29105"/>
        <note>catalytic</note>
    </ligand>
</feature>
<feature type="signal peptide" evidence="7">
    <location>
        <begin position="1"/>
        <end position="16"/>
    </location>
</feature>
<dbReference type="EC" id="3.4.24.-" evidence="7"/>
<dbReference type="PANTHER" id="PTHR10127:SF780">
    <property type="entry name" value="METALLOENDOPEPTIDASE"/>
    <property type="match status" value="1"/>
</dbReference>
<dbReference type="GO" id="GO:0006508">
    <property type="term" value="P:proteolysis"/>
    <property type="evidence" value="ECO:0007669"/>
    <property type="project" value="UniProtKB-KW"/>
</dbReference>
<evidence type="ECO:0000256" key="7">
    <source>
        <dbReference type="RuleBase" id="RU361183"/>
    </source>
</evidence>
<comment type="caution">
    <text evidence="9">The sequence shown here is derived from an EMBL/GenBank/DDBJ whole genome shotgun (WGS) entry which is preliminary data.</text>
</comment>
<dbReference type="EMBL" id="REGN01000478">
    <property type="protein sequence ID" value="RNA41612.1"/>
    <property type="molecule type" value="Genomic_DNA"/>
</dbReference>
<dbReference type="PANTHER" id="PTHR10127">
    <property type="entry name" value="DISCOIDIN, CUB, EGF, LAMININ , AND ZINC METALLOPROTEASE DOMAIN CONTAINING"/>
    <property type="match status" value="1"/>
</dbReference>
<dbReference type="InterPro" id="IPR006026">
    <property type="entry name" value="Peptidase_Metallo"/>
</dbReference>
<dbReference type="SUPFAM" id="SSF55486">
    <property type="entry name" value="Metalloproteases ('zincins'), catalytic domain"/>
    <property type="match status" value="1"/>
</dbReference>
<proteinExistence type="predicted"/>
<dbReference type="InterPro" id="IPR001506">
    <property type="entry name" value="Peptidase_M12A"/>
</dbReference>
<protein>
    <recommendedName>
        <fullName evidence="7">Metalloendopeptidase</fullName>
        <ecNumber evidence="7">3.4.24.-</ecNumber>
    </recommendedName>
</protein>
<keyword evidence="1 6" id="KW-0645">Protease</keyword>
<dbReference type="InterPro" id="IPR034035">
    <property type="entry name" value="Astacin-like_dom"/>
</dbReference>
<feature type="active site" evidence="6">
    <location>
        <position position="138"/>
    </location>
</feature>
<keyword evidence="5 6" id="KW-0482">Metalloprotease</keyword>
<keyword evidence="2 6" id="KW-0479">Metal-binding</keyword>
<evidence type="ECO:0000313" key="10">
    <source>
        <dbReference type="Proteomes" id="UP000276133"/>
    </source>
</evidence>
<keyword evidence="10" id="KW-1185">Reference proteome</keyword>